<keyword evidence="4" id="KW-0963">Cytoplasm</keyword>
<dbReference type="GO" id="GO:0005737">
    <property type="term" value="C:cytoplasm"/>
    <property type="evidence" value="ECO:0007669"/>
    <property type="project" value="UniProtKB-SubCell"/>
</dbReference>
<dbReference type="Proteomes" id="UP001065613">
    <property type="component" value="Chromosome"/>
</dbReference>
<comment type="subunit">
    <text evidence="3">Homodimer.</text>
</comment>
<keyword evidence="5" id="KW-0479">Metal-binding</keyword>
<dbReference type="FunFam" id="3.40.140.10:FF:000016">
    <property type="entry name" value="Cytosine deaminase"/>
    <property type="match status" value="1"/>
</dbReference>
<protein>
    <submittedName>
        <fullName evidence="10">Nucleoside deaminase</fullName>
    </submittedName>
</protein>
<name>A0A977KT28_9CYAN</name>
<dbReference type="InterPro" id="IPR002125">
    <property type="entry name" value="CMP_dCMP_dom"/>
</dbReference>
<evidence type="ECO:0000256" key="3">
    <source>
        <dbReference type="ARBA" id="ARBA00011738"/>
    </source>
</evidence>
<dbReference type="PROSITE" id="PS51747">
    <property type="entry name" value="CYT_DCMP_DEAMINASES_2"/>
    <property type="match status" value="1"/>
</dbReference>
<organism evidence="10">
    <name type="scientific">Woronichinia naegeliana WA131</name>
    <dbReference type="NCBI Taxonomy" id="2824559"/>
    <lineage>
        <taxon>Bacteria</taxon>
        <taxon>Bacillati</taxon>
        <taxon>Cyanobacteriota</taxon>
        <taxon>Cyanophyceae</taxon>
        <taxon>Synechococcales</taxon>
        <taxon>Coelosphaeriaceae</taxon>
        <taxon>Woronichinia</taxon>
    </lineage>
</organism>
<evidence type="ECO:0000259" key="9">
    <source>
        <dbReference type="PROSITE" id="PS51747"/>
    </source>
</evidence>
<evidence type="ECO:0000256" key="4">
    <source>
        <dbReference type="ARBA" id="ARBA00022490"/>
    </source>
</evidence>
<keyword evidence="6" id="KW-0378">Hydrolase</keyword>
<gene>
    <name evidence="10" type="ORF">KA717_26290</name>
</gene>
<dbReference type="EMBL" id="CP073041">
    <property type="protein sequence ID" value="UXE59342.1"/>
    <property type="molecule type" value="Genomic_DNA"/>
</dbReference>
<reference evidence="10" key="1">
    <citation type="submission" date="2021-04" db="EMBL/GenBank/DDBJ databases">
        <title>Genome sequence of Woronichinia naegeliana from Washington state freshwater lake bloom.</title>
        <authorList>
            <person name="Dreher T.W."/>
        </authorList>
    </citation>
    <scope>NUCLEOTIDE SEQUENCE</scope>
    <source>
        <strain evidence="10">WA131</strain>
    </source>
</reference>
<feature type="domain" description="CMP/dCMP-type deaminase" evidence="9">
    <location>
        <begin position="7"/>
        <end position="121"/>
    </location>
</feature>
<dbReference type="CDD" id="cd01285">
    <property type="entry name" value="nucleoside_deaminase"/>
    <property type="match status" value="1"/>
</dbReference>
<dbReference type="GO" id="GO:0052717">
    <property type="term" value="F:tRNA-specific adenosine-34 deaminase activity"/>
    <property type="evidence" value="ECO:0007669"/>
    <property type="project" value="UniProtKB-EC"/>
</dbReference>
<dbReference type="Pfam" id="PF00383">
    <property type="entry name" value="dCMP_cyt_deam_1"/>
    <property type="match status" value="1"/>
</dbReference>
<comment type="cofactor">
    <cofactor evidence="1">
        <name>Zn(2+)</name>
        <dbReference type="ChEBI" id="CHEBI:29105"/>
    </cofactor>
</comment>
<evidence type="ECO:0000256" key="1">
    <source>
        <dbReference type="ARBA" id="ARBA00001947"/>
    </source>
</evidence>
<accession>A0A977KT28</accession>
<evidence type="ECO:0000256" key="6">
    <source>
        <dbReference type="ARBA" id="ARBA00022801"/>
    </source>
</evidence>
<dbReference type="Gene3D" id="3.40.140.10">
    <property type="entry name" value="Cytidine Deaminase, domain 2"/>
    <property type="match status" value="1"/>
</dbReference>
<keyword evidence="7" id="KW-0862">Zinc</keyword>
<dbReference type="GO" id="GO:0072527">
    <property type="term" value="P:pyrimidine-containing compound metabolic process"/>
    <property type="evidence" value="ECO:0007669"/>
    <property type="project" value="UniProtKB-ARBA"/>
</dbReference>
<evidence type="ECO:0000313" key="10">
    <source>
        <dbReference type="EMBL" id="UXE59342.1"/>
    </source>
</evidence>
<evidence type="ECO:0000256" key="5">
    <source>
        <dbReference type="ARBA" id="ARBA00022723"/>
    </source>
</evidence>
<dbReference type="PANTHER" id="PTHR11079:SF190">
    <property type="entry name" value="CYTOSINE DEAMINASE"/>
    <property type="match status" value="1"/>
</dbReference>
<evidence type="ECO:0000256" key="7">
    <source>
        <dbReference type="ARBA" id="ARBA00022833"/>
    </source>
</evidence>
<dbReference type="GO" id="GO:0008835">
    <property type="term" value="F:diaminohydroxyphosphoribosylaminopyrimidine deaminase activity"/>
    <property type="evidence" value="ECO:0007669"/>
    <property type="project" value="TreeGrafter"/>
</dbReference>
<dbReference type="GO" id="GO:0055086">
    <property type="term" value="P:nucleobase-containing small molecule metabolic process"/>
    <property type="evidence" value="ECO:0007669"/>
    <property type="project" value="UniProtKB-ARBA"/>
</dbReference>
<comment type="pathway">
    <text evidence="8">Pyrimidine metabolism.</text>
</comment>
<dbReference type="GO" id="GO:0046872">
    <property type="term" value="F:metal ion binding"/>
    <property type="evidence" value="ECO:0007669"/>
    <property type="project" value="UniProtKB-KW"/>
</dbReference>
<dbReference type="AlphaFoldDB" id="A0A977KT28"/>
<dbReference type="KEGG" id="wna:KA717_26290"/>
<evidence type="ECO:0000256" key="8">
    <source>
        <dbReference type="ARBA" id="ARBA00060693"/>
    </source>
</evidence>
<evidence type="ECO:0000256" key="2">
    <source>
        <dbReference type="ARBA" id="ARBA00004496"/>
    </source>
</evidence>
<dbReference type="InterPro" id="IPR016193">
    <property type="entry name" value="Cytidine_deaminase-like"/>
</dbReference>
<sequence length="153" mass="16946">MILQANLTIDTFMKEAIAEAMLGLDEGGIPIGSVLVKSGKIIGRGHNRRVQDNDPVTHAEIDCLRNAGRVKDYQNTVLYSTLMPCYLCAGAVVQFGIKKVVAGDSRTFPGARDFMEHHGVEVIDLNLEECQQLMKDFIEKKPLLWNEDIGISN</sequence>
<comment type="subcellular location">
    <subcellularLocation>
        <location evidence="2">Cytoplasm</location>
    </subcellularLocation>
</comment>
<dbReference type="SUPFAM" id="SSF53927">
    <property type="entry name" value="Cytidine deaminase-like"/>
    <property type="match status" value="1"/>
</dbReference>
<dbReference type="PANTHER" id="PTHR11079">
    <property type="entry name" value="CYTOSINE DEAMINASE FAMILY MEMBER"/>
    <property type="match status" value="1"/>
</dbReference>
<dbReference type="GO" id="GO:0002100">
    <property type="term" value="P:tRNA wobble adenosine to inosine editing"/>
    <property type="evidence" value="ECO:0007669"/>
    <property type="project" value="InterPro"/>
</dbReference>
<proteinExistence type="predicted"/>